<evidence type="ECO:0000256" key="5">
    <source>
        <dbReference type="ARBA" id="ARBA00022490"/>
    </source>
</evidence>
<accession>A0A0N4Y3A9</accession>
<feature type="compositionally biased region" description="Basic and acidic residues" evidence="10">
    <location>
        <begin position="138"/>
        <end position="147"/>
    </location>
</feature>
<dbReference type="Proteomes" id="UP000271162">
    <property type="component" value="Unassembled WGS sequence"/>
</dbReference>
<proteinExistence type="inferred from homology"/>
<sequence>MLRRLSRKGRSDSKSVLAKFLDFIDTPIWALPIATFIEQRSVVFDRQQGNVALYEEIHKEFSDLVDTLVECFCADSNIPLNQLKEALRNAEAERLSIHQKTNLEPIAAAESFNVFVPMMMRKNVELQLQALQMIEPSTEARRRKEEPGADPAVVDKSTPQQPDDDSGLVYGPRGKNIYDVNALLQEPNRLNSATVRSREEYLKMQRDRLLTMKANEREKQMNVG</sequence>
<evidence type="ECO:0000313" key="12">
    <source>
        <dbReference type="EMBL" id="VDL73868.1"/>
    </source>
</evidence>
<evidence type="ECO:0000256" key="3">
    <source>
        <dbReference type="ARBA" id="ARBA00007460"/>
    </source>
</evidence>
<dbReference type="STRING" id="27835.A0A0N4Y3A9"/>
<gene>
    <name evidence="12" type="ORF">NBR_LOCUS10279</name>
</gene>
<dbReference type="InterPro" id="IPR042541">
    <property type="entry name" value="BART_sf"/>
</dbReference>
<feature type="region of interest" description="Disordered" evidence="10">
    <location>
        <begin position="137"/>
        <end position="171"/>
    </location>
</feature>
<dbReference type="WBParaSite" id="NBR_0001027801-mRNA-1">
    <property type="protein sequence ID" value="NBR_0001027801-mRNA-1"/>
    <property type="gene ID" value="NBR_0001027801"/>
</dbReference>
<dbReference type="GO" id="GO:0005930">
    <property type="term" value="C:axoneme"/>
    <property type="evidence" value="ECO:0007669"/>
    <property type="project" value="TreeGrafter"/>
</dbReference>
<dbReference type="InterPro" id="IPR023379">
    <property type="entry name" value="BART_dom"/>
</dbReference>
<dbReference type="AlphaFoldDB" id="A0A0N4Y3A9"/>
<feature type="domain" description="BART" evidence="11">
    <location>
        <begin position="13"/>
        <end position="127"/>
    </location>
</feature>
<evidence type="ECO:0000313" key="13">
    <source>
        <dbReference type="Proteomes" id="UP000271162"/>
    </source>
</evidence>
<dbReference type="InterPro" id="IPR038888">
    <property type="entry name" value="CFAP36"/>
</dbReference>
<reference evidence="14" key="1">
    <citation type="submission" date="2017-02" db="UniProtKB">
        <authorList>
            <consortium name="WormBaseParasite"/>
        </authorList>
    </citation>
    <scope>IDENTIFICATION</scope>
</reference>
<evidence type="ECO:0000256" key="10">
    <source>
        <dbReference type="SAM" id="MobiDB-lite"/>
    </source>
</evidence>
<keyword evidence="5" id="KW-0963">Cytoplasm</keyword>
<evidence type="ECO:0000256" key="2">
    <source>
        <dbReference type="ARBA" id="ARBA00004496"/>
    </source>
</evidence>
<dbReference type="EMBL" id="UYSL01020285">
    <property type="protein sequence ID" value="VDL73868.1"/>
    <property type="molecule type" value="Genomic_DNA"/>
</dbReference>
<protein>
    <recommendedName>
        <fullName evidence="4">Cilia- and flagella-associated protein 36</fullName>
    </recommendedName>
    <alternativeName>
        <fullName evidence="9">Coiled-coil domain-containing protein 104</fullName>
    </alternativeName>
</protein>
<keyword evidence="6" id="KW-0175">Coiled coil</keyword>
<dbReference type="GO" id="GO:0097546">
    <property type="term" value="C:ciliary base"/>
    <property type="evidence" value="ECO:0007669"/>
    <property type="project" value="TreeGrafter"/>
</dbReference>
<keyword evidence="13" id="KW-1185">Reference proteome</keyword>
<organism evidence="14">
    <name type="scientific">Nippostrongylus brasiliensis</name>
    <name type="common">Rat hookworm</name>
    <dbReference type="NCBI Taxonomy" id="27835"/>
    <lineage>
        <taxon>Eukaryota</taxon>
        <taxon>Metazoa</taxon>
        <taxon>Ecdysozoa</taxon>
        <taxon>Nematoda</taxon>
        <taxon>Chromadorea</taxon>
        <taxon>Rhabditida</taxon>
        <taxon>Rhabditina</taxon>
        <taxon>Rhabditomorpha</taxon>
        <taxon>Strongyloidea</taxon>
        <taxon>Heligmosomidae</taxon>
        <taxon>Nippostrongylus</taxon>
    </lineage>
</organism>
<evidence type="ECO:0000256" key="7">
    <source>
        <dbReference type="ARBA" id="ARBA00023069"/>
    </source>
</evidence>
<reference evidence="12 13" key="2">
    <citation type="submission" date="2018-11" db="EMBL/GenBank/DDBJ databases">
        <authorList>
            <consortium name="Pathogen Informatics"/>
        </authorList>
    </citation>
    <scope>NUCLEOTIDE SEQUENCE [LARGE SCALE GENOMIC DNA]</scope>
</reference>
<evidence type="ECO:0000256" key="9">
    <source>
        <dbReference type="ARBA" id="ARBA00031593"/>
    </source>
</evidence>
<evidence type="ECO:0000259" key="11">
    <source>
        <dbReference type="Pfam" id="PF11527"/>
    </source>
</evidence>
<dbReference type="OMA" id="MIRERNG"/>
<keyword evidence="7" id="KW-0969">Cilium</keyword>
<evidence type="ECO:0000256" key="1">
    <source>
        <dbReference type="ARBA" id="ARBA00004138"/>
    </source>
</evidence>
<comment type="subcellular location">
    <subcellularLocation>
        <location evidence="1">Cell projection</location>
        <location evidence="1">Cilium</location>
    </subcellularLocation>
    <subcellularLocation>
        <location evidence="2">Cytoplasm</location>
    </subcellularLocation>
</comment>
<evidence type="ECO:0000256" key="4">
    <source>
        <dbReference type="ARBA" id="ARBA00021815"/>
    </source>
</evidence>
<comment type="similarity">
    <text evidence="3">Belongs to the CFAP36 family.</text>
</comment>
<evidence type="ECO:0000256" key="8">
    <source>
        <dbReference type="ARBA" id="ARBA00023273"/>
    </source>
</evidence>
<evidence type="ECO:0000256" key="6">
    <source>
        <dbReference type="ARBA" id="ARBA00023054"/>
    </source>
</evidence>
<dbReference type="PANTHER" id="PTHR21532:SF0">
    <property type="entry name" value="CILIA- AND FLAGELLA-ASSOCIATED PROTEIN 36"/>
    <property type="match status" value="1"/>
</dbReference>
<dbReference type="Gene3D" id="1.20.1520.10">
    <property type="entry name" value="ADP-ribosylation factor-like 2-binding protein, domain"/>
    <property type="match status" value="1"/>
</dbReference>
<evidence type="ECO:0000313" key="14">
    <source>
        <dbReference type="WBParaSite" id="NBR_0001027801-mRNA-1"/>
    </source>
</evidence>
<name>A0A0N4Y3A9_NIPBR</name>
<keyword evidence="8" id="KW-0966">Cell projection</keyword>
<dbReference type="Pfam" id="PF11527">
    <property type="entry name" value="ARL2_Bind_BART"/>
    <property type="match status" value="1"/>
</dbReference>
<dbReference type="PANTHER" id="PTHR21532">
    <property type="entry name" value="PHOSPHODIESTERASE HL"/>
    <property type="match status" value="1"/>
</dbReference>